<dbReference type="Pfam" id="PF12833">
    <property type="entry name" value="HTH_18"/>
    <property type="match status" value="1"/>
</dbReference>
<dbReference type="SMART" id="SM00342">
    <property type="entry name" value="HTH_ARAC"/>
    <property type="match status" value="1"/>
</dbReference>
<dbReference type="InterPro" id="IPR018060">
    <property type="entry name" value="HTH_AraC"/>
</dbReference>
<reference evidence="5 6" key="1">
    <citation type="submission" date="2019-07" db="EMBL/GenBank/DDBJ databases">
        <title>Whole genome shotgun sequence of Chitinophaga cymbidii NBRC 109752.</title>
        <authorList>
            <person name="Hosoyama A."/>
            <person name="Uohara A."/>
            <person name="Ohji S."/>
            <person name="Ichikawa N."/>
        </authorList>
    </citation>
    <scope>NUCLEOTIDE SEQUENCE [LARGE SCALE GENOMIC DNA]</scope>
    <source>
        <strain evidence="5 6">NBRC 109752</strain>
    </source>
</reference>
<dbReference type="InterPro" id="IPR037923">
    <property type="entry name" value="HTH-like"/>
</dbReference>
<dbReference type="Gene3D" id="1.10.10.60">
    <property type="entry name" value="Homeodomain-like"/>
    <property type="match status" value="2"/>
</dbReference>
<dbReference type="GO" id="GO:0043565">
    <property type="term" value="F:sequence-specific DNA binding"/>
    <property type="evidence" value="ECO:0007669"/>
    <property type="project" value="InterPro"/>
</dbReference>
<dbReference type="PROSITE" id="PS01124">
    <property type="entry name" value="HTH_ARAC_FAMILY_2"/>
    <property type="match status" value="1"/>
</dbReference>
<protein>
    <submittedName>
        <fullName evidence="5">Transcriptional regulator</fullName>
    </submittedName>
</protein>
<keyword evidence="3" id="KW-0804">Transcription</keyword>
<dbReference type="PRINTS" id="PR00032">
    <property type="entry name" value="HTHARAC"/>
</dbReference>
<evidence type="ECO:0000313" key="6">
    <source>
        <dbReference type="Proteomes" id="UP000321436"/>
    </source>
</evidence>
<accession>A0A512RP67</accession>
<dbReference type="PANTHER" id="PTHR43280">
    <property type="entry name" value="ARAC-FAMILY TRANSCRIPTIONAL REGULATOR"/>
    <property type="match status" value="1"/>
</dbReference>
<dbReference type="Gene3D" id="2.60.120.280">
    <property type="entry name" value="Regulatory protein AraC"/>
    <property type="match status" value="1"/>
</dbReference>
<evidence type="ECO:0000256" key="1">
    <source>
        <dbReference type="ARBA" id="ARBA00023015"/>
    </source>
</evidence>
<proteinExistence type="predicted"/>
<comment type="caution">
    <text evidence="5">The sequence shown here is derived from an EMBL/GenBank/DDBJ whole genome shotgun (WGS) entry which is preliminary data.</text>
</comment>
<dbReference type="PANTHER" id="PTHR43280:SF30">
    <property type="entry name" value="MMSAB OPERON REGULATORY PROTEIN"/>
    <property type="match status" value="1"/>
</dbReference>
<dbReference type="InterPro" id="IPR018062">
    <property type="entry name" value="HTH_AraC-typ_CS"/>
</dbReference>
<dbReference type="InterPro" id="IPR003313">
    <property type="entry name" value="AraC-bd"/>
</dbReference>
<keyword evidence="2" id="KW-0238">DNA-binding</keyword>
<keyword evidence="6" id="KW-1185">Reference proteome</keyword>
<keyword evidence="1" id="KW-0805">Transcription regulation</keyword>
<dbReference type="SUPFAM" id="SSF46689">
    <property type="entry name" value="Homeodomain-like"/>
    <property type="match status" value="2"/>
</dbReference>
<feature type="domain" description="HTH araC/xylS-type" evidence="4">
    <location>
        <begin position="197"/>
        <end position="295"/>
    </location>
</feature>
<dbReference type="Pfam" id="PF02311">
    <property type="entry name" value="AraC_binding"/>
    <property type="match status" value="1"/>
</dbReference>
<dbReference type="Proteomes" id="UP000321436">
    <property type="component" value="Unassembled WGS sequence"/>
</dbReference>
<dbReference type="InterPro" id="IPR020449">
    <property type="entry name" value="Tscrpt_reg_AraC-type_HTH"/>
</dbReference>
<evidence type="ECO:0000256" key="2">
    <source>
        <dbReference type="ARBA" id="ARBA00023125"/>
    </source>
</evidence>
<evidence type="ECO:0000259" key="4">
    <source>
        <dbReference type="PROSITE" id="PS01124"/>
    </source>
</evidence>
<evidence type="ECO:0000256" key="3">
    <source>
        <dbReference type="ARBA" id="ARBA00023163"/>
    </source>
</evidence>
<dbReference type="InterPro" id="IPR009057">
    <property type="entry name" value="Homeodomain-like_sf"/>
</dbReference>
<evidence type="ECO:0000313" key="5">
    <source>
        <dbReference type="EMBL" id="GEP97492.1"/>
    </source>
</evidence>
<dbReference type="PROSITE" id="PS00041">
    <property type="entry name" value="HTH_ARAC_FAMILY_1"/>
    <property type="match status" value="1"/>
</dbReference>
<dbReference type="RefSeq" id="WP_246129981.1">
    <property type="nucleotide sequence ID" value="NZ_BKAU01000005.1"/>
</dbReference>
<sequence length="297" mass="33965">MNDHVMINFNKYLPITPTEMKWGFYLTTTGYSKIAPRTSYPDTSVHPESHYFTWNKGRILDGYYLVFISKGEGVFESSRTQPATVREGTCFFLFPGVWHRYKPDPKSGWEEYWVGFKGSYPDELMSGHFFTPEKPFVNAGHNEELQQLFHLLLSTVKAAGTGYHQIVAGITMQILGLVNAISTLEDFGQDDTSLLINKARFLMRESIEQPRKMTDVAKELPMGYSKFRKAFKSITGMSPTQYYLHIRLKKAKELLSSTTLNIDQVAQQTGFDDLFYFSKLFKKKNGVTPSSFRTGKG</sequence>
<dbReference type="EMBL" id="BKAU01000005">
    <property type="protein sequence ID" value="GEP97492.1"/>
    <property type="molecule type" value="Genomic_DNA"/>
</dbReference>
<dbReference type="AlphaFoldDB" id="A0A512RP67"/>
<dbReference type="SUPFAM" id="SSF51215">
    <property type="entry name" value="Regulatory protein AraC"/>
    <property type="match status" value="1"/>
</dbReference>
<name>A0A512RP67_9BACT</name>
<gene>
    <name evidence="5" type="ORF">CCY01nite_37520</name>
</gene>
<organism evidence="5 6">
    <name type="scientific">Chitinophaga cymbidii</name>
    <dbReference type="NCBI Taxonomy" id="1096750"/>
    <lineage>
        <taxon>Bacteria</taxon>
        <taxon>Pseudomonadati</taxon>
        <taxon>Bacteroidota</taxon>
        <taxon>Chitinophagia</taxon>
        <taxon>Chitinophagales</taxon>
        <taxon>Chitinophagaceae</taxon>
        <taxon>Chitinophaga</taxon>
    </lineage>
</organism>
<dbReference type="GO" id="GO:0003700">
    <property type="term" value="F:DNA-binding transcription factor activity"/>
    <property type="evidence" value="ECO:0007669"/>
    <property type="project" value="InterPro"/>
</dbReference>